<reference evidence="1 2" key="1">
    <citation type="submission" date="2011-12" db="EMBL/GenBank/DDBJ databases">
        <title>The Genome Sequence of Prevotella micans F0438.</title>
        <authorList>
            <consortium name="The Broad Institute Genome Sequencing Platform"/>
            <person name="Earl A."/>
            <person name="Ward D."/>
            <person name="Feldgarden M."/>
            <person name="Gevers D."/>
            <person name="Izard J."/>
            <person name="Baranova O.V."/>
            <person name="Blanton J.M."/>
            <person name="Wade W.G."/>
            <person name="Dewhirst F.E."/>
            <person name="Young S.K."/>
            <person name="Zeng Q."/>
            <person name="Gargeya S."/>
            <person name="Fitzgerald M."/>
            <person name="Haas B."/>
            <person name="Abouelleil A."/>
            <person name="Alvarado L."/>
            <person name="Arachchi H.M."/>
            <person name="Berlin A."/>
            <person name="Chapman S.B."/>
            <person name="Gearin G."/>
            <person name="Goldberg J."/>
            <person name="Griggs A."/>
            <person name="Gujja S."/>
            <person name="Hansen M."/>
            <person name="Heiman D."/>
            <person name="Howarth C."/>
            <person name="Larimer J."/>
            <person name="Lui A."/>
            <person name="MacDonald P.J.P."/>
            <person name="McCowen C."/>
            <person name="Montmayeur A."/>
            <person name="Murphy C."/>
            <person name="Neiman D."/>
            <person name="Pearson M."/>
            <person name="Priest M."/>
            <person name="Roberts A."/>
            <person name="Saif S."/>
            <person name="Shea T."/>
            <person name="Sisk P."/>
            <person name="Stolte C."/>
            <person name="Sykes S."/>
            <person name="Wortman J."/>
            <person name="Nusbaum C."/>
            <person name="Birren B."/>
        </authorList>
    </citation>
    <scope>NUCLEOTIDE SEQUENCE [LARGE SCALE GENOMIC DNA]</scope>
    <source>
        <strain evidence="1 2">F0438</strain>
    </source>
</reference>
<dbReference type="AlphaFoldDB" id="H1PZN9"/>
<evidence type="ECO:0000313" key="2">
    <source>
        <dbReference type="Proteomes" id="UP000016023"/>
    </source>
</evidence>
<dbReference type="STRING" id="883158.HMPREF9140_00127"/>
<gene>
    <name evidence="1" type="ORF">HMPREF9140_00127</name>
</gene>
<proteinExistence type="predicted"/>
<evidence type="ECO:0000313" key="1">
    <source>
        <dbReference type="EMBL" id="EHO74800.1"/>
    </source>
</evidence>
<name>H1PZN9_9BACT</name>
<accession>H1PZN9</accession>
<sequence>MECMILSYETHGFFEPKLQLHLSFSEKVLSFSKKGTIVLMKKYYRFAQKVLSFLAKGTIVFCGG</sequence>
<dbReference type="EMBL" id="AGWK01000003">
    <property type="protein sequence ID" value="EHO74800.1"/>
    <property type="molecule type" value="Genomic_DNA"/>
</dbReference>
<dbReference type="PATRIC" id="fig|883158.3.peg.135"/>
<keyword evidence="2" id="KW-1185">Reference proteome</keyword>
<protein>
    <submittedName>
        <fullName evidence="1">Uncharacterized protein</fullName>
    </submittedName>
</protein>
<dbReference type="Proteomes" id="UP000016023">
    <property type="component" value="Unassembled WGS sequence"/>
</dbReference>
<organism evidence="1 2">
    <name type="scientific">Prevotella micans F0438</name>
    <dbReference type="NCBI Taxonomy" id="883158"/>
    <lineage>
        <taxon>Bacteria</taxon>
        <taxon>Pseudomonadati</taxon>
        <taxon>Bacteroidota</taxon>
        <taxon>Bacteroidia</taxon>
        <taxon>Bacteroidales</taxon>
        <taxon>Prevotellaceae</taxon>
        <taxon>Prevotella</taxon>
    </lineage>
</organism>
<dbReference type="HOGENOM" id="CLU_2864095_0_0_10"/>
<comment type="caution">
    <text evidence="1">The sequence shown here is derived from an EMBL/GenBank/DDBJ whole genome shotgun (WGS) entry which is preliminary data.</text>
</comment>